<evidence type="ECO:0000313" key="4">
    <source>
        <dbReference type="Proteomes" id="UP000677228"/>
    </source>
</evidence>
<proteinExistence type="predicted"/>
<evidence type="ECO:0000256" key="1">
    <source>
        <dbReference type="SAM" id="Coils"/>
    </source>
</evidence>
<protein>
    <submittedName>
        <fullName evidence="2">Uncharacterized protein</fullName>
    </submittedName>
</protein>
<dbReference type="EMBL" id="CAJNOK010005131">
    <property type="protein sequence ID" value="CAF0961276.1"/>
    <property type="molecule type" value="Genomic_DNA"/>
</dbReference>
<evidence type="ECO:0000313" key="2">
    <source>
        <dbReference type="EMBL" id="CAF0961276.1"/>
    </source>
</evidence>
<sequence length="266" mass="31081">MTGYYTFQTALDNVLKRAKLDIEQINVVRLRIAYHNLYREQIKKDVLNTNDNKILEIATAEKLLTNLINSGNYGLQTQAISDYQRTIQRYQREIDDLKKMMIEHEEIITEQRKIITEYQATMDQQQSTIDMHKATVVEHQSTIAQQYQTIDQYQHMIDELRDIISEHEKIIGQHEATIVEHQDTIVKYEETIGENEAIIAEQARSIDEQQKLIVLGDNDRDALQEQYGLLKQENESMKVENDVLMKKSISMDNCMKTIQEAMNGID</sequence>
<organism evidence="2 4">
    <name type="scientific">Didymodactylos carnosus</name>
    <dbReference type="NCBI Taxonomy" id="1234261"/>
    <lineage>
        <taxon>Eukaryota</taxon>
        <taxon>Metazoa</taxon>
        <taxon>Spiralia</taxon>
        <taxon>Gnathifera</taxon>
        <taxon>Rotifera</taxon>
        <taxon>Eurotatoria</taxon>
        <taxon>Bdelloidea</taxon>
        <taxon>Philodinida</taxon>
        <taxon>Philodinidae</taxon>
        <taxon>Didymodactylos</taxon>
    </lineage>
</organism>
<dbReference type="Proteomes" id="UP000677228">
    <property type="component" value="Unassembled WGS sequence"/>
</dbReference>
<accession>A0A8S2DP32</accession>
<keyword evidence="1" id="KW-0175">Coiled coil</keyword>
<dbReference type="AlphaFoldDB" id="A0A8S2DP32"/>
<feature type="coiled-coil region" evidence="1">
    <location>
        <begin position="80"/>
        <end position="107"/>
    </location>
</feature>
<reference evidence="2" key="1">
    <citation type="submission" date="2021-02" db="EMBL/GenBank/DDBJ databases">
        <authorList>
            <person name="Nowell W R."/>
        </authorList>
    </citation>
    <scope>NUCLEOTIDE SEQUENCE</scope>
</reference>
<gene>
    <name evidence="2" type="ORF">OVA965_LOCUS12650</name>
    <name evidence="3" type="ORF">TMI583_LOCUS12656</name>
</gene>
<evidence type="ECO:0000313" key="3">
    <source>
        <dbReference type="EMBL" id="CAF3734154.1"/>
    </source>
</evidence>
<name>A0A8S2DP32_9BILA</name>
<dbReference type="Proteomes" id="UP000682733">
    <property type="component" value="Unassembled WGS sequence"/>
</dbReference>
<dbReference type="EMBL" id="CAJOBA010005137">
    <property type="protein sequence ID" value="CAF3734154.1"/>
    <property type="molecule type" value="Genomic_DNA"/>
</dbReference>
<comment type="caution">
    <text evidence="2">The sequence shown here is derived from an EMBL/GenBank/DDBJ whole genome shotgun (WGS) entry which is preliminary data.</text>
</comment>